<gene>
    <name evidence="10" type="primary">lepB</name>
    <name evidence="10" type="ORF">PTI45_01992</name>
</gene>
<dbReference type="PANTHER" id="PTHR43390">
    <property type="entry name" value="SIGNAL PEPTIDASE I"/>
    <property type="match status" value="1"/>
</dbReference>
<dbReference type="PROSITE" id="PS00761">
    <property type="entry name" value="SPASE_I_3"/>
    <property type="match status" value="1"/>
</dbReference>
<reference evidence="10 11" key="1">
    <citation type="submission" date="2016-08" db="EMBL/GenBank/DDBJ databases">
        <title>Genome sequencing of Paenibacillus sp. TI45-13ar, isolated from Korean traditional nuruk.</title>
        <authorList>
            <person name="Kim S.-J."/>
        </authorList>
    </citation>
    <scope>NUCLEOTIDE SEQUENCE [LARGE SCALE GENOMIC DNA]</scope>
    <source>
        <strain evidence="10 11">TI45-13ar</strain>
    </source>
</reference>
<dbReference type="Pfam" id="PF10502">
    <property type="entry name" value="Peptidase_S26"/>
    <property type="match status" value="1"/>
</dbReference>
<feature type="region of interest" description="Disordered" evidence="8">
    <location>
        <begin position="1"/>
        <end position="40"/>
    </location>
</feature>
<dbReference type="Gene3D" id="2.10.109.10">
    <property type="entry name" value="Umud Fragment, subunit A"/>
    <property type="match status" value="1"/>
</dbReference>
<dbReference type="PANTHER" id="PTHR43390:SF1">
    <property type="entry name" value="CHLOROPLAST PROCESSING PEPTIDASE"/>
    <property type="match status" value="1"/>
</dbReference>
<dbReference type="EC" id="3.4.21.89" evidence="4 7"/>
<dbReference type="STRING" id="1886670.PTI45_01992"/>
<keyword evidence="7" id="KW-0812">Transmembrane</keyword>
<dbReference type="NCBIfam" id="TIGR02227">
    <property type="entry name" value="sigpep_I_bact"/>
    <property type="match status" value="1"/>
</dbReference>
<dbReference type="GO" id="GO:0004252">
    <property type="term" value="F:serine-type endopeptidase activity"/>
    <property type="evidence" value="ECO:0007669"/>
    <property type="project" value="InterPro"/>
</dbReference>
<dbReference type="CDD" id="cd06530">
    <property type="entry name" value="S26_SPase_I"/>
    <property type="match status" value="1"/>
</dbReference>
<feature type="active site" evidence="6">
    <location>
        <position position="75"/>
    </location>
</feature>
<proteinExistence type="inferred from homology"/>
<feature type="domain" description="Peptidase S26" evidence="9">
    <location>
        <begin position="45"/>
        <end position="213"/>
    </location>
</feature>
<dbReference type="InterPro" id="IPR000223">
    <property type="entry name" value="Pept_S26A_signal_pept_1"/>
</dbReference>
<dbReference type="PRINTS" id="PR00727">
    <property type="entry name" value="LEADERPTASE"/>
</dbReference>
<evidence type="ECO:0000256" key="2">
    <source>
        <dbReference type="ARBA" id="ARBA00004401"/>
    </source>
</evidence>
<accession>A0A1E3L4D7</accession>
<dbReference type="InterPro" id="IPR019533">
    <property type="entry name" value="Peptidase_S26"/>
</dbReference>
<comment type="caution">
    <text evidence="10">The sequence shown here is derived from an EMBL/GenBank/DDBJ whole genome shotgun (WGS) entry which is preliminary data.</text>
</comment>
<evidence type="ECO:0000256" key="8">
    <source>
        <dbReference type="SAM" id="MobiDB-lite"/>
    </source>
</evidence>
<feature type="transmembrane region" description="Helical" evidence="7">
    <location>
        <begin position="47"/>
        <end position="66"/>
    </location>
</feature>
<dbReference type="Proteomes" id="UP000094578">
    <property type="component" value="Unassembled WGS sequence"/>
</dbReference>
<evidence type="ECO:0000256" key="6">
    <source>
        <dbReference type="PIRSR" id="PIRSR600223-1"/>
    </source>
</evidence>
<dbReference type="InterPro" id="IPR019758">
    <property type="entry name" value="Pept_S26A_signal_pept_1_CS"/>
</dbReference>
<evidence type="ECO:0000259" key="9">
    <source>
        <dbReference type="Pfam" id="PF10502"/>
    </source>
</evidence>
<dbReference type="EMBL" id="MDER01000035">
    <property type="protein sequence ID" value="ODP28697.1"/>
    <property type="molecule type" value="Genomic_DNA"/>
</dbReference>
<evidence type="ECO:0000313" key="11">
    <source>
        <dbReference type="Proteomes" id="UP000094578"/>
    </source>
</evidence>
<evidence type="ECO:0000313" key="10">
    <source>
        <dbReference type="EMBL" id="ODP28697.1"/>
    </source>
</evidence>
<keyword evidence="5 7" id="KW-0378">Hydrolase</keyword>
<protein>
    <recommendedName>
        <fullName evidence="4 7">Signal peptidase I</fullName>
        <ecNumber evidence="4 7">3.4.21.89</ecNumber>
    </recommendedName>
</protein>
<keyword evidence="7" id="KW-0472">Membrane</keyword>
<sequence>MEQDTKPSNNEVHAANTTEVQEPLNTGNPDSGTIQPEKKKKSETKEWIKAIVVALLLVVVIRWFLFEPFIVDGPSMQPNFHTGERVIVNKILYDIRTPQPGEVVVLKVPSQNRDFIKRVIAVAGDTVKVEGDKVTVNGKEISEPYIQSALDNAHAQGSDYNINNFPTENFPDGTVPAGHVFVMGDNRSNSQDSRMIGYIPLGDIIGRADVIFWPFSDAKWVEQ</sequence>
<dbReference type="AlphaFoldDB" id="A0A1E3L4D7"/>
<evidence type="ECO:0000256" key="7">
    <source>
        <dbReference type="RuleBase" id="RU362042"/>
    </source>
</evidence>
<dbReference type="RefSeq" id="WP_083243447.1">
    <property type="nucleotide sequence ID" value="NZ_MDER01000035.1"/>
</dbReference>
<keyword evidence="7" id="KW-0645">Protease</keyword>
<keyword evidence="7" id="KW-1133">Transmembrane helix</keyword>
<comment type="catalytic activity">
    <reaction evidence="1 7">
        <text>Cleavage of hydrophobic, N-terminal signal or leader sequences from secreted and periplasmic proteins.</text>
        <dbReference type="EC" id="3.4.21.89"/>
    </reaction>
</comment>
<name>A0A1E3L4D7_9BACL</name>
<dbReference type="InterPro" id="IPR036286">
    <property type="entry name" value="LexA/Signal_pep-like_sf"/>
</dbReference>
<dbReference type="PATRIC" id="fig|1886670.3.peg.2025"/>
<dbReference type="GO" id="GO:0006465">
    <property type="term" value="P:signal peptide processing"/>
    <property type="evidence" value="ECO:0007669"/>
    <property type="project" value="InterPro"/>
</dbReference>
<evidence type="ECO:0000256" key="5">
    <source>
        <dbReference type="ARBA" id="ARBA00022801"/>
    </source>
</evidence>
<dbReference type="GO" id="GO:0009003">
    <property type="term" value="F:signal peptidase activity"/>
    <property type="evidence" value="ECO:0007669"/>
    <property type="project" value="UniProtKB-EC"/>
</dbReference>
<evidence type="ECO:0000256" key="3">
    <source>
        <dbReference type="ARBA" id="ARBA00009370"/>
    </source>
</evidence>
<dbReference type="SUPFAM" id="SSF51306">
    <property type="entry name" value="LexA/Signal peptidase"/>
    <property type="match status" value="1"/>
</dbReference>
<comment type="similarity">
    <text evidence="3 7">Belongs to the peptidase S26 family.</text>
</comment>
<organism evidence="10 11">
    <name type="scientific">Paenibacillus nuruki</name>
    <dbReference type="NCBI Taxonomy" id="1886670"/>
    <lineage>
        <taxon>Bacteria</taxon>
        <taxon>Bacillati</taxon>
        <taxon>Bacillota</taxon>
        <taxon>Bacilli</taxon>
        <taxon>Bacillales</taxon>
        <taxon>Paenibacillaceae</taxon>
        <taxon>Paenibacillus</taxon>
    </lineage>
</organism>
<feature type="active site" evidence="6">
    <location>
        <position position="117"/>
    </location>
</feature>
<keyword evidence="11" id="KW-1185">Reference proteome</keyword>
<dbReference type="GO" id="GO:0005886">
    <property type="term" value="C:plasma membrane"/>
    <property type="evidence" value="ECO:0007669"/>
    <property type="project" value="UniProtKB-SubCell"/>
</dbReference>
<feature type="compositionally biased region" description="Polar residues" evidence="8">
    <location>
        <begin position="1"/>
        <end position="34"/>
    </location>
</feature>
<comment type="subcellular location">
    <subcellularLocation>
        <location evidence="2">Cell membrane</location>
        <topology evidence="2">Single-pass type II membrane protein</topology>
    </subcellularLocation>
    <subcellularLocation>
        <location evidence="7">Membrane</location>
        <topology evidence="7">Single-pass type II membrane protein</topology>
    </subcellularLocation>
</comment>
<evidence type="ECO:0000256" key="1">
    <source>
        <dbReference type="ARBA" id="ARBA00000677"/>
    </source>
</evidence>
<evidence type="ECO:0000256" key="4">
    <source>
        <dbReference type="ARBA" id="ARBA00013208"/>
    </source>
</evidence>